<name>A0A7R9DZA3_9NEOP</name>
<dbReference type="InterPro" id="IPR013083">
    <property type="entry name" value="Znf_RING/FYVE/PHD"/>
</dbReference>
<gene>
    <name evidence="2" type="ORF">TMSB3V08_LOCUS323</name>
</gene>
<organism evidence="2">
    <name type="scientific">Timema monikensis</name>
    <dbReference type="NCBI Taxonomy" id="170555"/>
    <lineage>
        <taxon>Eukaryota</taxon>
        <taxon>Metazoa</taxon>
        <taxon>Ecdysozoa</taxon>
        <taxon>Arthropoda</taxon>
        <taxon>Hexapoda</taxon>
        <taxon>Insecta</taxon>
        <taxon>Pterygota</taxon>
        <taxon>Neoptera</taxon>
        <taxon>Polyneoptera</taxon>
        <taxon>Phasmatodea</taxon>
        <taxon>Timematodea</taxon>
        <taxon>Timematoidea</taxon>
        <taxon>Timematidae</taxon>
        <taxon>Timema</taxon>
    </lineage>
</organism>
<feature type="compositionally biased region" description="Basic and acidic residues" evidence="1">
    <location>
        <begin position="60"/>
        <end position="77"/>
    </location>
</feature>
<protein>
    <recommendedName>
        <fullName evidence="3">RanBP2-type domain-containing protein</fullName>
    </recommendedName>
</protein>
<dbReference type="Gene3D" id="3.30.40.10">
    <property type="entry name" value="Zinc/RING finger domain, C3HC4 (zinc finger)"/>
    <property type="match status" value="1"/>
</dbReference>
<evidence type="ECO:0008006" key="3">
    <source>
        <dbReference type="Google" id="ProtNLM"/>
    </source>
</evidence>
<proteinExistence type="predicted"/>
<sequence>MHGIFIVFLSSPHSYAGLANVQKRDRQESSDSDEDYASKRSRYPVYIKLECESYHSEASESIHSVQEKETDFAHDTSDLSSHTELSDDGAVGQNQVEYEVVTASEDGIPEISSESDDALELCVAATAAIVQNNSDLADTSGDDSPSGDPELSLADYWTCCMCKTKKNNPMYRYCEKCFRLRKNFCPPRPSRLKKRTARNKRLKQKLTKSSSFCSTVILTSDKSDLEKDLCSASSVSFSSLDKQTDASSLGSSHKPLVCMMDADSTEDLPKHRVVTLCDPTGCSTDKMNGVADRVDWGVDRVGWGVDRVGWGVDCVDGGVDCVDGGVDRVDGGADRLDDGADRVDSGVGCVDSETDRVDGVAGRVDSVDYVDGGVDCIDRSVSYIEGRTDTAVTSVIDATDSGKGSSQEMTENSLQCSFLASQELSQKSSLLQYSFSESQELSQKSSLLQYSFSESQELSQKSSRLQYSFSESQELPLKRSIGTMTSSQDPMCITCLIRPINASFIHGKNTHTVCCYNSFSLLHTLLIFQQSIFSPACPQFKPRLPITALGIRGSY</sequence>
<dbReference type="EMBL" id="OB792668">
    <property type="protein sequence ID" value="CAD7423333.1"/>
    <property type="molecule type" value="Genomic_DNA"/>
</dbReference>
<evidence type="ECO:0000313" key="2">
    <source>
        <dbReference type="EMBL" id="CAD7423333.1"/>
    </source>
</evidence>
<feature type="region of interest" description="Disordered" evidence="1">
    <location>
        <begin position="60"/>
        <end position="92"/>
    </location>
</feature>
<dbReference type="AlphaFoldDB" id="A0A7R9DZA3"/>
<dbReference type="SUPFAM" id="SSF90209">
    <property type="entry name" value="Ran binding protein zinc finger-like"/>
    <property type="match status" value="1"/>
</dbReference>
<dbReference type="Gene3D" id="2.30.30.380">
    <property type="entry name" value="Zn-finger domain of Sec23/24"/>
    <property type="match status" value="1"/>
</dbReference>
<accession>A0A7R9DZA3</accession>
<reference evidence="2" key="1">
    <citation type="submission" date="2020-11" db="EMBL/GenBank/DDBJ databases">
        <authorList>
            <person name="Tran Van P."/>
        </authorList>
    </citation>
    <scope>NUCLEOTIDE SEQUENCE</scope>
</reference>
<dbReference type="InterPro" id="IPR036443">
    <property type="entry name" value="Znf_RanBP2_sf"/>
</dbReference>
<evidence type="ECO:0000256" key="1">
    <source>
        <dbReference type="SAM" id="MobiDB-lite"/>
    </source>
</evidence>